<dbReference type="GO" id="GO:0050313">
    <property type="term" value="F:sulfur dioxygenase activity"/>
    <property type="evidence" value="ECO:0007669"/>
    <property type="project" value="InterPro"/>
</dbReference>
<evidence type="ECO:0000313" key="3">
    <source>
        <dbReference type="Proteomes" id="UP000186795"/>
    </source>
</evidence>
<sequence length="379" mass="41650">MTVNHLSAEQLRDKMNKGESLFILDVRNEGDYSDWKIEGKTIESLNIPYFEFLDDEDVADGRLPKDKEIVTVCAKGGSSRFVAEILDGKGFRATSLDGGMKAWSLVYNTVPVDEENQLKLYQINRMAKGCLSYMIFSRGEAAVVDPGRHIDFYMELAAREGAKITHILDSHLHADHISGGPALAEKTGSAYYITTSDLQGTPPFAYRPLEENKHIRFGDVEVEVLALQTPGHTPGSVSFFINKRFLLSGDTLFVGGLGRPDLGGKAREWAEMLYDTVFNQLNDLADDVLVLPAHFADLSEVNEKGIVGEGLGTIRRNNKAMQTTEKAAFTDMVAGAASTQTPPNYEAIIAINRGEKSVGEEEATELEIGPNRCAVHHHG</sequence>
<feature type="domain" description="Rhodanese" evidence="1">
    <location>
        <begin position="17"/>
        <end position="111"/>
    </location>
</feature>
<dbReference type="InterPro" id="IPR051682">
    <property type="entry name" value="Mito_Persulfide_Diox"/>
</dbReference>
<dbReference type="InterPro" id="IPR036873">
    <property type="entry name" value="Rhodanese-like_dom_sf"/>
</dbReference>
<dbReference type="Pfam" id="PF00581">
    <property type="entry name" value="Rhodanese"/>
    <property type="match status" value="1"/>
</dbReference>
<dbReference type="GO" id="GO:0006749">
    <property type="term" value="P:glutathione metabolic process"/>
    <property type="evidence" value="ECO:0007669"/>
    <property type="project" value="InterPro"/>
</dbReference>
<reference evidence="3" key="1">
    <citation type="submission" date="2017-01" db="EMBL/GenBank/DDBJ databases">
        <authorList>
            <person name="Varghese N."/>
            <person name="Submissions S."/>
        </authorList>
    </citation>
    <scope>NUCLEOTIDE SEQUENCE [LARGE SCALE GENOMIC DNA]</scope>
    <source>
        <strain evidence="3">DSM 45196</strain>
    </source>
</reference>
<organism evidence="2 3">
    <name type="scientific">Kroppenstedtia eburnea</name>
    <dbReference type="NCBI Taxonomy" id="714067"/>
    <lineage>
        <taxon>Bacteria</taxon>
        <taxon>Bacillati</taxon>
        <taxon>Bacillota</taxon>
        <taxon>Bacilli</taxon>
        <taxon>Bacillales</taxon>
        <taxon>Thermoactinomycetaceae</taxon>
        <taxon>Kroppenstedtia</taxon>
    </lineage>
</organism>
<dbReference type="PANTHER" id="PTHR43084:SF7">
    <property type="entry name" value="BETA-LACTAMASE DOMAIN PROTEIN"/>
    <property type="match status" value="1"/>
</dbReference>
<dbReference type="Pfam" id="PF00753">
    <property type="entry name" value="Lactamase_B"/>
    <property type="match status" value="1"/>
</dbReference>
<name>A0A1N7NWK4_9BACL</name>
<accession>A0A1N7NWK4</accession>
<dbReference type="PANTHER" id="PTHR43084">
    <property type="entry name" value="PERSULFIDE DIOXYGENASE ETHE1"/>
    <property type="match status" value="1"/>
</dbReference>
<dbReference type="CDD" id="cd07724">
    <property type="entry name" value="POD-like_MBL-fold"/>
    <property type="match status" value="1"/>
</dbReference>
<dbReference type="InterPro" id="IPR036866">
    <property type="entry name" value="RibonucZ/Hydroxyglut_hydro"/>
</dbReference>
<dbReference type="AlphaFoldDB" id="A0A1N7NWK4"/>
<dbReference type="OrthoDB" id="9784009at2"/>
<dbReference type="GO" id="GO:0070813">
    <property type="term" value="P:hydrogen sulfide metabolic process"/>
    <property type="evidence" value="ECO:0007669"/>
    <property type="project" value="TreeGrafter"/>
</dbReference>
<evidence type="ECO:0000259" key="1">
    <source>
        <dbReference type="PROSITE" id="PS50206"/>
    </source>
</evidence>
<dbReference type="Gene3D" id="3.40.250.10">
    <property type="entry name" value="Rhodanese-like domain"/>
    <property type="match status" value="1"/>
</dbReference>
<dbReference type="Proteomes" id="UP000186795">
    <property type="component" value="Unassembled WGS sequence"/>
</dbReference>
<dbReference type="PROSITE" id="PS50206">
    <property type="entry name" value="RHODANESE_3"/>
    <property type="match status" value="1"/>
</dbReference>
<dbReference type="InterPro" id="IPR044528">
    <property type="entry name" value="POD-like_MBL-fold"/>
</dbReference>
<dbReference type="SUPFAM" id="SSF56281">
    <property type="entry name" value="Metallo-hydrolase/oxidoreductase"/>
    <property type="match status" value="1"/>
</dbReference>
<dbReference type="SMART" id="SM00450">
    <property type="entry name" value="RHOD"/>
    <property type="match status" value="1"/>
</dbReference>
<dbReference type="SUPFAM" id="SSF52821">
    <property type="entry name" value="Rhodanese/Cell cycle control phosphatase"/>
    <property type="match status" value="1"/>
</dbReference>
<dbReference type="RefSeq" id="WP_076525889.1">
    <property type="nucleotide sequence ID" value="NZ_CP048103.1"/>
</dbReference>
<protein>
    <submittedName>
        <fullName evidence="2">Glyoxylase, beta-lactamase superfamily II</fullName>
    </submittedName>
</protein>
<dbReference type="EMBL" id="FTOD01000010">
    <property type="protein sequence ID" value="SIT02579.1"/>
    <property type="molecule type" value="Genomic_DNA"/>
</dbReference>
<gene>
    <name evidence="2" type="ORF">SAMN05421790_11085</name>
</gene>
<keyword evidence="3" id="KW-1185">Reference proteome</keyword>
<dbReference type="InterPro" id="IPR001763">
    <property type="entry name" value="Rhodanese-like_dom"/>
</dbReference>
<proteinExistence type="predicted"/>
<dbReference type="Gene3D" id="3.60.15.10">
    <property type="entry name" value="Ribonuclease Z/Hydroxyacylglutathione hydrolase-like"/>
    <property type="match status" value="1"/>
</dbReference>
<evidence type="ECO:0000313" key="2">
    <source>
        <dbReference type="EMBL" id="SIT02579.1"/>
    </source>
</evidence>
<dbReference type="InterPro" id="IPR001279">
    <property type="entry name" value="Metallo-B-lactamas"/>
</dbReference>
<dbReference type="SMART" id="SM00849">
    <property type="entry name" value="Lactamase_B"/>
    <property type="match status" value="1"/>
</dbReference>